<dbReference type="PANTHER" id="PTHR31683">
    <property type="entry name" value="PECTATE LYASE 18-RELATED"/>
    <property type="match status" value="1"/>
</dbReference>
<sequence length="114" mass="12232">MALLHLSLSLFSCLFLVLAPTYVASSHVSDPELVVQEVNQCVTKYEDAPQSKWKNWNWRSEGDLFLNGAFFTPSGGRASSKYAKASSLSARPSSLVASVTGNAGALSCKKGSRC</sequence>
<evidence type="ECO:0008006" key="6">
    <source>
        <dbReference type="Google" id="ProtNLM"/>
    </source>
</evidence>
<evidence type="ECO:0000256" key="1">
    <source>
        <dbReference type="ARBA" id="ARBA00010980"/>
    </source>
</evidence>
<protein>
    <recommendedName>
        <fullName evidence="6">Pectate lyase N-terminal domain-containing protein</fullName>
    </recommendedName>
</protein>
<dbReference type="Gramene" id="A07p36750.2_BraZ1">
    <property type="protein sequence ID" value="A07p36750.2_BraZ1.CDS"/>
    <property type="gene ID" value="A07g36750.2_BraZ1"/>
</dbReference>
<dbReference type="InterPro" id="IPR018082">
    <property type="entry name" value="AmbAllergen"/>
</dbReference>
<dbReference type="PANTHER" id="PTHR31683:SF164">
    <property type="entry name" value="PECTATE LYASE 5-RELATED"/>
    <property type="match status" value="1"/>
</dbReference>
<dbReference type="GO" id="GO:0030570">
    <property type="term" value="F:pectate lyase activity"/>
    <property type="evidence" value="ECO:0007669"/>
    <property type="project" value="InterPro"/>
</dbReference>
<evidence type="ECO:0000256" key="3">
    <source>
        <dbReference type="SAM" id="SignalP"/>
    </source>
</evidence>
<dbReference type="SUPFAM" id="SSF51126">
    <property type="entry name" value="Pectin lyase-like"/>
    <property type="match status" value="1"/>
</dbReference>
<feature type="chain" id="PRO_5034846395" description="Pectate lyase N-terminal domain-containing protein" evidence="3">
    <location>
        <begin position="26"/>
        <end position="114"/>
    </location>
</feature>
<dbReference type="Proteomes" id="UP000694005">
    <property type="component" value="Chromosome A07"/>
</dbReference>
<dbReference type="Gene3D" id="2.160.20.10">
    <property type="entry name" value="Single-stranded right-handed beta-helix, Pectin lyase-like"/>
    <property type="match status" value="1"/>
</dbReference>
<evidence type="ECO:0000313" key="4">
    <source>
        <dbReference type="EMBL" id="CAG7904031.1"/>
    </source>
</evidence>
<dbReference type="AlphaFoldDB" id="A0A8D9MA55"/>
<feature type="signal peptide" evidence="3">
    <location>
        <begin position="1"/>
        <end position="25"/>
    </location>
</feature>
<comment type="similarity">
    <text evidence="1">Belongs to the polysaccharide lyase 1 family.</text>
</comment>
<dbReference type="EMBL" id="LS974623">
    <property type="protein sequence ID" value="CAG7904031.1"/>
    <property type="molecule type" value="Genomic_DNA"/>
</dbReference>
<reference evidence="4 5" key="1">
    <citation type="submission" date="2021-07" db="EMBL/GenBank/DDBJ databases">
        <authorList>
            <consortium name="Genoscope - CEA"/>
            <person name="William W."/>
        </authorList>
    </citation>
    <scope>NUCLEOTIDE SEQUENCE [LARGE SCALE GENOMIC DNA]</scope>
</reference>
<dbReference type="PRINTS" id="PR00807">
    <property type="entry name" value="AMBALLERGEN"/>
</dbReference>
<organism evidence="4 5">
    <name type="scientific">Brassica campestris</name>
    <name type="common">Field mustard</name>
    <dbReference type="NCBI Taxonomy" id="3711"/>
    <lineage>
        <taxon>Eukaryota</taxon>
        <taxon>Viridiplantae</taxon>
        <taxon>Streptophyta</taxon>
        <taxon>Embryophyta</taxon>
        <taxon>Tracheophyta</taxon>
        <taxon>Spermatophyta</taxon>
        <taxon>Magnoliopsida</taxon>
        <taxon>eudicotyledons</taxon>
        <taxon>Gunneridae</taxon>
        <taxon>Pentapetalae</taxon>
        <taxon>rosids</taxon>
        <taxon>malvids</taxon>
        <taxon>Brassicales</taxon>
        <taxon>Brassicaceae</taxon>
        <taxon>Brassiceae</taxon>
        <taxon>Brassica</taxon>
    </lineage>
</organism>
<accession>A0A8D9MA55</accession>
<evidence type="ECO:0000256" key="2">
    <source>
        <dbReference type="ARBA" id="ARBA00022729"/>
    </source>
</evidence>
<dbReference type="InterPro" id="IPR045032">
    <property type="entry name" value="PEL"/>
</dbReference>
<gene>
    <name evidence="4" type="ORF">BRAPAZ1V2_A07P36750.2</name>
</gene>
<dbReference type="InterPro" id="IPR012334">
    <property type="entry name" value="Pectin_lyas_fold"/>
</dbReference>
<proteinExistence type="inferred from homology"/>
<name>A0A8D9MA55_BRACM</name>
<dbReference type="InterPro" id="IPR011050">
    <property type="entry name" value="Pectin_lyase_fold/virulence"/>
</dbReference>
<keyword evidence="2 3" id="KW-0732">Signal</keyword>
<evidence type="ECO:0000313" key="5">
    <source>
        <dbReference type="Proteomes" id="UP000694005"/>
    </source>
</evidence>